<dbReference type="InterPro" id="IPR000515">
    <property type="entry name" value="MetI-like"/>
</dbReference>
<dbReference type="InterPro" id="IPR035906">
    <property type="entry name" value="MetI-like_sf"/>
</dbReference>
<sequence length="315" mass="33911">MMTPDLLHPHRTSANTHLPSRRNHAPLAMTAPALVIITAITLVPLALLVVASFTDFDVRSLFTGRFEPVGFAQYTALLADDEFLHSLATTFIFTAALVVGSMLIGMGVAQLMTHLGGLMRTLVSLALVLAWALPNVASSLVFAWMFQPGYGVVGWLLTRLRVFGDVTGVAWTADGRLAFVVIWLLVVWQAVPYIAITVYAAQTQLDHTALEAAAIDGAGPIRSYWMITVPMLAPQLTIIAILSVIWDFNVFNQIWLLTQGGPDGATSTLGVYAYRTAFIGFDIGKGAAISVVTAAILLALTGVYLKRLLANGEEL</sequence>
<feature type="transmembrane region" description="Helical" evidence="7">
    <location>
        <begin position="223"/>
        <end position="246"/>
    </location>
</feature>
<evidence type="ECO:0000256" key="2">
    <source>
        <dbReference type="ARBA" id="ARBA00022448"/>
    </source>
</evidence>
<feature type="transmembrane region" description="Helical" evidence="7">
    <location>
        <begin position="27"/>
        <end position="53"/>
    </location>
</feature>
<evidence type="ECO:0000256" key="6">
    <source>
        <dbReference type="ARBA" id="ARBA00023136"/>
    </source>
</evidence>
<evidence type="ECO:0000313" key="10">
    <source>
        <dbReference type="Proteomes" id="UP000029040"/>
    </source>
</evidence>
<reference evidence="9 10" key="1">
    <citation type="submission" date="2014-03" db="EMBL/GenBank/DDBJ databases">
        <title>Genomics of Bifidobacteria.</title>
        <authorList>
            <person name="Ventura M."/>
            <person name="Milani C."/>
            <person name="Lugli G.A."/>
        </authorList>
    </citation>
    <scope>NUCLEOTIDE SEQUENCE [LARGE SCALE GENOMIC DNA]</scope>
    <source>
        <strain evidence="9 10">LMG 14934</strain>
    </source>
</reference>
<dbReference type="EMBL" id="JGZM01000001">
    <property type="protein sequence ID" value="KFI89126.1"/>
    <property type="molecule type" value="Genomic_DNA"/>
</dbReference>
<feature type="transmembrane region" description="Helical" evidence="7">
    <location>
        <begin position="121"/>
        <end position="146"/>
    </location>
</feature>
<evidence type="ECO:0000256" key="3">
    <source>
        <dbReference type="ARBA" id="ARBA00022475"/>
    </source>
</evidence>
<keyword evidence="6 7" id="KW-0472">Membrane</keyword>
<dbReference type="CDD" id="cd06261">
    <property type="entry name" value="TM_PBP2"/>
    <property type="match status" value="1"/>
</dbReference>
<comment type="subcellular location">
    <subcellularLocation>
        <location evidence="1 7">Cell membrane</location>
        <topology evidence="1 7">Multi-pass membrane protein</topology>
    </subcellularLocation>
</comment>
<feature type="transmembrane region" description="Helical" evidence="7">
    <location>
        <begin position="287"/>
        <end position="305"/>
    </location>
</feature>
<proteinExistence type="inferred from homology"/>
<accession>A0A087D0S6</accession>
<evidence type="ECO:0000256" key="1">
    <source>
        <dbReference type="ARBA" id="ARBA00004651"/>
    </source>
</evidence>
<keyword evidence="2 7" id="KW-0813">Transport</keyword>
<evidence type="ECO:0000259" key="8">
    <source>
        <dbReference type="PROSITE" id="PS50928"/>
    </source>
</evidence>
<dbReference type="Pfam" id="PF00528">
    <property type="entry name" value="BPD_transp_1"/>
    <property type="match status" value="1"/>
</dbReference>
<evidence type="ECO:0000256" key="7">
    <source>
        <dbReference type="RuleBase" id="RU363032"/>
    </source>
</evidence>
<comment type="caution">
    <text evidence="9">The sequence shown here is derived from an EMBL/GenBank/DDBJ whole genome shotgun (WGS) entry which is preliminary data.</text>
</comment>
<dbReference type="PANTHER" id="PTHR43227">
    <property type="entry name" value="BLL4140 PROTEIN"/>
    <property type="match status" value="1"/>
</dbReference>
<dbReference type="PROSITE" id="PS50928">
    <property type="entry name" value="ABC_TM1"/>
    <property type="match status" value="1"/>
</dbReference>
<dbReference type="Gene3D" id="1.10.3720.10">
    <property type="entry name" value="MetI-like"/>
    <property type="match status" value="1"/>
</dbReference>
<feature type="transmembrane region" description="Helical" evidence="7">
    <location>
        <begin position="177"/>
        <end position="202"/>
    </location>
</feature>
<evidence type="ECO:0000256" key="4">
    <source>
        <dbReference type="ARBA" id="ARBA00022692"/>
    </source>
</evidence>
<keyword evidence="3" id="KW-1003">Cell membrane</keyword>
<dbReference type="GO" id="GO:0005886">
    <property type="term" value="C:plasma membrane"/>
    <property type="evidence" value="ECO:0007669"/>
    <property type="project" value="UniProtKB-SubCell"/>
</dbReference>
<dbReference type="SUPFAM" id="SSF161098">
    <property type="entry name" value="MetI-like"/>
    <property type="match status" value="1"/>
</dbReference>
<keyword evidence="5 7" id="KW-1133">Transmembrane helix</keyword>
<feature type="transmembrane region" description="Helical" evidence="7">
    <location>
        <begin position="87"/>
        <end position="109"/>
    </location>
</feature>
<gene>
    <name evidence="9" type="ORF">BSAE_0590</name>
</gene>
<keyword evidence="4 7" id="KW-0812">Transmembrane</keyword>
<dbReference type="PANTHER" id="PTHR43227:SF8">
    <property type="entry name" value="DIACETYLCHITOBIOSE UPTAKE SYSTEM PERMEASE PROTEIN DASB"/>
    <property type="match status" value="1"/>
</dbReference>
<comment type="similarity">
    <text evidence="7">Belongs to the binding-protein-dependent transport system permease family.</text>
</comment>
<dbReference type="GO" id="GO:0055085">
    <property type="term" value="P:transmembrane transport"/>
    <property type="evidence" value="ECO:0007669"/>
    <property type="project" value="InterPro"/>
</dbReference>
<dbReference type="InterPro" id="IPR050809">
    <property type="entry name" value="UgpAE/MalFG_permease"/>
</dbReference>
<name>A0A087D0S6_9BIFI</name>
<evidence type="ECO:0000313" key="9">
    <source>
        <dbReference type="EMBL" id="KFI89126.1"/>
    </source>
</evidence>
<dbReference type="Proteomes" id="UP000029040">
    <property type="component" value="Unassembled WGS sequence"/>
</dbReference>
<dbReference type="AlphaFoldDB" id="A0A087D0S6"/>
<feature type="domain" description="ABC transmembrane type-1" evidence="8">
    <location>
        <begin position="87"/>
        <end position="304"/>
    </location>
</feature>
<protein>
    <submittedName>
        <fullName evidence="9">ABC transporter, permease protein</fullName>
    </submittedName>
</protein>
<evidence type="ECO:0000256" key="5">
    <source>
        <dbReference type="ARBA" id="ARBA00022989"/>
    </source>
</evidence>
<organism evidence="9 10">
    <name type="scientific">Bifidobacterium pullorum subsp. saeculare DSM 6531 = LMG 14934</name>
    <dbReference type="NCBI Taxonomy" id="1437611"/>
    <lineage>
        <taxon>Bacteria</taxon>
        <taxon>Bacillati</taxon>
        <taxon>Actinomycetota</taxon>
        <taxon>Actinomycetes</taxon>
        <taxon>Bifidobacteriales</taxon>
        <taxon>Bifidobacteriaceae</taxon>
        <taxon>Bifidobacterium</taxon>
    </lineage>
</organism>